<evidence type="ECO:0000313" key="3">
    <source>
        <dbReference type="EMBL" id="MEU3710127.1"/>
    </source>
</evidence>
<evidence type="ECO:0000259" key="2">
    <source>
        <dbReference type="PROSITE" id="PS51471"/>
    </source>
</evidence>
<dbReference type="Gene3D" id="2.60.120.620">
    <property type="entry name" value="q2cbj1_9rhob like domain"/>
    <property type="match status" value="1"/>
</dbReference>
<protein>
    <submittedName>
        <fullName evidence="3">ArpA protein</fullName>
    </submittedName>
</protein>
<comment type="similarity">
    <text evidence="1">Belongs to the iron/ascorbate-dependent oxidoreductase family.</text>
</comment>
<keyword evidence="1" id="KW-0560">Oxidoreductase</keyword>
<dbReference type="Proteomes" id="UP001550853">
    <property type="component" value="Unassembled WGS sequence"/>
</dbReference>
<dbReference type="InterPro" id="IPR005123">
    <property type="entry name" value="Oxoglu/Fe-dep_dioxygenase_dom"/>
</dbReference>
<name>A0ABV2YWK4_9ACTN</name>
<keyword evidence="1" id="KW-0408">Iron</keyword>
<gene>
    <name evidence="3" type="ORF">AB0E61_08480</name>
</gene>
<keyword evidence="4" id="KW-1185">Reference proteome</keyword>
<accession>A0ABV2YWK4</accession>
<evidence type="ECO:0000313" key="4">
    <source>
        <dbReference type="Proteomes" id="UP001550853"/>
    </source>
</evidence>
<dbReference type="RefSeq" id="WP_030281930.1">
    <property type="nucleotide sequence ID" value="NZ_JBEZVI010000005.1"/>
</dbReference>
<organism evidence="3 4">
    <name type="scientific">Streptomyces catenulae</name>
    <dbReference type="NCBI Taxonomy" id="66875"/>
    <lineage>
        <taxon>Bacteria</taxon>
        <taxon>Bacillati</taxon>
        <taxon>Actinomycetota</taxon>
        <taxon>Actinomycetes</taxon>
        <taxon>Kitasatosporales</taxon>
        <taxon>Streptomycetaceae</taxon>
        <taxon>Streptomyces</taxon>
    </lineage>
</organism>
<comment type="caution">
    <text evidence="3">The sequence shown here is derived from an EMBL/GenBank/DDBJ whole genome shotgun (WGS) entry which is preliminary data.</text>
</comment>
<dbReference type="PROSITE" id="PS51471">
    <property type="entry name" value="FE2OG_OXY"/>
    <property type="match status" value="1"/>
</dbReference>
<keyword evidence="1" id="KW-0479">Metal-binding</keyword>
<dbReference type="SUPFAM" id="SSF51197">
    <property type="entry name" value="Clavaminate synthase-like"/>
    <property type="match status" value="1"/>
</dbReference>
<evidence type="ECO:0000256" key="1">
    <source>
        <dbReference type="RuleBase" id="RU003682"/>
    </source>
</evidence>
<feature type="domain" description="Fe2OG dioxygenase" evidence="2">
    <location>
        <begin position="141"/>
        <end position="255"/>
    </location>
</feature>
<dbReference type="InterPro" id="IPR056470">
    <property type="entry name" value="BesD/HalB-like"/>
</dbReference>
<reference evidence="3 4" key="1">
    <citation type="submission" date="2024-06" db="EMBL/GenBank/DDBJ databases">
        <title>The Natural Products Discovery Center: Release of the First 8490 Sequenced Strains for Exploring Actinobacteria Biosynthetic Diversity.</title>
        <authorList>
            <person name="Kalkreuter E."/>
            <person name="Kautsar S.A."/>
            <person name="Yang D."/>
            <person name="Bader C.D."/>
            <person name="Teijaro C.N."/>
            <person name="Fluegel L."/>
            <person name="Davis C.M."/>
            <person name="Simpson J.R."/>
            <person name="Lauterbach L."/>
            <person name="Steele A.D."/>
            <person name="Gui C."/>
            <person name="Meng S."/>
            <person name="Li G."/>
            <person name="Viehrig K."/>
            <person name="Ye F."/>
            <person name="Su P."/>
            <person name="Kiefer A.F."/>
            <person name="Nichols A."/>
            <person name="Cepeda A.J."/>
            <person name="Yan W."/>
            <person name="Fan B."/>
            <person name="Jiang Y."/>
            <person name="Adhikari A."/>
            <person name="Zheng C.-J."/>
            <person name="Schuster L."/>
            <person name="Cowan T.M."/>
            <person name="Smanski M.J."/>
            <person name="Chevrette M.G."/>
            <person name="De Carvalho L.P.S."/>
            <person name="Shen B."/>
        </authorList>
    </citation>
    <scope>NUCLEOTIDE SEQUENCE [LARGE SCALE GENOMIC DNA]</scope>
    <source>
        <strain evidence="3 4">NPDC033039</strain>
    </source>
</reference>
<sequence>MSTPPTTLTLDHLVDTDRYPLADPDAPAARTVVDRARRDLRTHGCTVLTDFLRPPRRDTLREECAALAPRAHFATETVNVYNIATDTPLPDGHPGRRTFRRGNAFVPRDRIPADALISRLHTDPDFQRFLAACFGLPRLHPLADPLAGLVLNVVEPGMDHPWHFDTNEFTVSMLTQEATDGGDFEYCPGIRTADDERFDDVRAVLDGDGGHLVHRLPLRPGDLQLFRGRYSLHRVSPVRGARARHSAIFAYSERPGVIGSVARTRQLFGRVLPAHLAAARRTVRGDTLLD</sequence>
<dbReference type="Pfam" id="PF23169">
    <property type="entry name" value="HalD"/>
    <property type="match status" value="1"/>
</dbReference>
<proteinExistence type="inferred from homology"/>
<dbReference type="EMBL" id="JBEZVI010000005">
    <property type="protein sequence ID" value="MEU3710127.1"/>
    <property type="molecule type" value="Genomic_DNA"/>
</dbReference>